<dbReference type="Proteomes" id="UP000078492">
    <property type="component" value="Unassembled WGS sequence"/>
</dbReference>
<proteinExistence type="predicted"/>
<evidence type="ECO:0000256" key="2">
    <source>
        <dbReference type="SAM" id="Phobius"/>
    </source>
</evidence>
<evidence type="ECO:0000313" key="4">
    <source>
        <dbReference type="Proteomes" id="UP000078492"/>
    </source>
</evidence>
<keyword evidence="2" id="KW-1133">Transmembrane helix</keyword>
<evidence type="ECO:0000313" key="3">
    <source>
        <dbReference type="EMBL" id="KYN18108.1"/>
    </source>
</evidence>
<protein>
    <recommendedName>
        <fullName evidence="5">EB domain-containing protein</fullName>
    </recommendedName>
</protein>
<dbReference type="EMBL" id="KQ980044">
    <property type="protein sequence ID" value="KYN18108.1"/>
    <property type="molecule type" value="Genomic_DNA"/>
</dbReference>
<keyword evidence="2" id="KW-0472">Membrane</keyword>
<keyword evidence="4" id="KW-1185">Reference proteome</keyword>
<feature type="transmembrane region" description="Helical" evidence="2">
    <location>
        <begin position="171"/>
        <end position="193"/>
    </location>
</feature>
<dbReference type="STRING" id="471704.A0A195DZ12"/>
<gene>
    <name evidence="3" type="ORF">ALC57_09618</name>
</gene>
<keyword evidence="2" id="KW-0812">Transmembrane</keyword>
<sequence>MSVAAITCPSPTYPTSGTNPWCSTTAVRLLCVVLVSSWIILDQPALGLPNPSELTTVENLSDRGTKKFGDDCQVDKECGFAGSYCEPKKNKCACKEEFEATNHIDKCGHAANVNESCFFHEQCEARVIQTECRDGRCICLFEKVPMTQADGVIICVAEVKESPSLQYIDPAMIGVLVGMALMFVIICVVLRLFSKARWRENRTIFNTPNARLMNVSLLRENKLLHTQERRGSRASVRAPSRQPSMASLRAHSPTASQEELFLCSLMQNLLVYNSASFIIKHYCKAPLSQTTAAYTVYRLALVIFSPTTPVTIVLSDIVDREWHVGTILNSSKKIDISARFLADDKLNTCDRDRLNNWKISCALGTAKSKRLFCNNEIVGSTIRRIRLQYKHAADVVMRLLSRFLCLNTICKFFSGLIVWKRRFCNNFDRHDKKDLRTILLHDVFKAFYSRCRESSSFVDYQEVPVTMGFTHRPARKNAGMILCLPWEYYLV</sequence>
<reference evidence="3 4" key="1">
    <citation type="submission" date="2015-09" db="EMBL/GenBank/DDBJ databases">
        <title>Trachymyrmex cornetzi WGS genome.</title>
        <authorList>
            <person name="Nygaard S."/>
            <person name="Hu H."/>
            <person name="Boomsma J."/>
            <person name="Zhang G."/>
        </authorList>
    </citation>
    <scope>NUCLEOTIDE SEQUENCE [LARGE SCALE GENOMIC DNA]</scope>
    <source>
        <strain evidence="3">Tcor2-1</strain>
        <tissue evidence="3">Whole body</tissue>
    </source>
</reference>
<feature type="region of interest" description="Disordered" evidence="1">
    <location>
        <begin position="226"/>
        <end position="246"/>
    </location>
</feature>
<evidence type="ECO:0008006" key="5">
    <source>
        <dbReference type="Google" id="ProtNLM"/>
    </source>
</evidence>
<accession>A0A195DZ12</accession>
<name>A0A195DZ12_9HYME</name>
<organism evidence="3 4">
    <name type="scientific">Trachymyrmex cornetzi</name>
    <dbReference type="NCBI Taxonomy" id="471704"/>
    <lineage>
        <taxon>Eukaryota</taxon>
        <taxon>Metazoa</taxon>
        <taxon>Ecdysozoa</taxon>
        <taxon>Arthropoda</taxon>
        <taxon>Hexapoda</taxon>
        <taxon>Insecta</taxon>
        <taxon>Pterygota</taxon>
        <taxon>Neoptera</taxon>
        <taxon>Endopterygota</taxon>
        <taxon>Hymenoptera</taxon>
        <taxon>Apocrita</taxon>
        <taxon>Aculeata</taxon>
        <taxon>Formicoidea</taxon>
        <taxon>Formicidae</taxon>
        <taxon>Myrmicinae</taxon>
        <taxon>Trachymyrmex</taxon>
    </lineage>
</organism>
<evidence type="ECO:0000256" key="1">
    <source>
        <dbReference type="SAM" id="MobiDB-lite"/>
    </source>
</evidence>
<dbReference type="AlphaFoldDB" id="A0A195DZ12"/>